<comment type="caution">
    <text evidence="1">The sequence shown here is derived from an EMBL/GenBank/DDBJ whole genome shotgun (WGS) entry which is preliminary data.</text>
</comment>
<dbReference type="Proteomes" id="UP000800093">
    <property type="component" value="Unassembled WGS sequence"/>
</dbReference>
<dbReference type="AlphaFoldDB" id="A0A9P4N1K2"/>
<proteinExistence type="predicted"/>
<organism evidence="1 2">
    <name type="scientific">Lojkania enalia</name>
    <dbReference type="NCBI Taxonomy" id="147567"/>
    <lineage>
        <taxon>Eukaryota</taxon>
        <taxon>Fungi</taxon>
        <taxon>Dikarya</taxon>
        <taxon>Ascomycota</taxon>
        <taxon>Pezizomycotina</taxon>
        <taxon>Dothideomycetes</taxon>
        <taxon>Pleosporomycetidae</taxon>
        <taxon>Pleosporales</taxon>
        <taxon>Pleosporales incertae sedis</taxon>
        <taxon>Lojkania</taxon>
    </lineage>
</organism>
<dbReference type="EMBL" id="ML986738">
    <property type="protein sequence ID" value="KAF2258809.1"/>
    <property type="molecule type" value="Genomic_DNA"/>
</dbReference>
<evidence type="ECO:0000313" key="2">
    <source>
        <dbReference type="Proteomes" id="UP000800093"/>
    </source>
</evidence>
<evidence type="ECO:0000313" key="1">
    <source>
        <dbReference type="EMBL" id="KAF2258809.1"/>
    </source>
</evidence>
<protein>
    <submittedName>
        <fullName evidence="1">Uncharacterized protein</fullName>
    </submittedName>
</protein>
<name>A0A9P4N1K2_9PLEO</name>
<sequence>RLCASCAERLYLHTRFSRPGPKPKSAIGFFWYVYNLFYSGSLHKPGLHTYLVSVCLYLLLSQYYYSLEADLQQAAARE</sequence>
<gene>
    <name evidence="1" type="ORF">CC78DRAFT_504026</name>
</gene>
<reference evidence="2" key="1">
    <citation type="journal article" date="2020" name="Stud. Mycol.">
        <title>101 Dothideomycetes genomes: A test case for predicting lifestyles and emergence of pathogens.</title>
        <authorList>
            <person name="Haridas S."/>
            <person name="Albert R."/>
            <person name="Binder M."/>
            <person name="Bloem J."/>
            <person name="LaButti K."/>
            <person name="Salamov A."/>
            <person name="Andreopoulos B."/>
            <person name="Baker S."/>
            <person name="Barry K."/>
            <person name="Bills G."/>
            <person name="Bluhm B."/>
            <person name="Cannon C."/>
            <person name="Castanera R."/>
            <person name="Culley D."/>
            <person name="Daum C."/>
            <person name="Ezra D."/>
            <person name="Gonzalez J."/>
            <person name="Henrissat B."/>
            <person name="Kuo A."/>
            <person name="Liang C."/>
            <person name="Lipzen A."/>
            <person name="Lutzoni F."/>
            <person name="Magnuson J."/>
            <person name="Mondo S."/>
            <person name="Nolan M."/>
            <person name="Ohm R."/>
            <person name="Pangilinan J."/>
            <person name="Park H.-J."/>
            <person name="Ramirez L."/>
            <person name="Alfaro M."/>
            <person name="Sun H."/>
            <person name="Tritt A."/>
            <person name="Yoshinaga Y."/>
            <person name="Zwiers L.-H."/>
            <person name="Turgeon B."/>
            <person name="Goodwin S."/>
            <person name="Spatafora J."/>
            <person name="Crous P."/>
            <person name="Grigoriev I."/>
        </authorList>
    </citation>
    <scope>NUCLEOTIDE SEQUENCE [LARGE SCALE GENOMIC DNA]</scope>
    <source>
        <strain evidence="2">CBS 304.66</strain>
    </source>
</reference>
<accession>A0A9P4N1K2</accession>
<keyword evidence="2" id="KW-1185">Reference proteome</keyword>
<feature type="non-terminal residue" evidence="1">
    <location>
        <position position="1"/>
    </location>
</feature>